<feature type="compositionally biased region" description="Basic and acidic residues" evidence="1">
    <location>
        <begin position="23"/>
        <end position="49"/>
    </location>
</feature>
<accession>A0A2S4WJH2</accession>
<proteinExistence type="predicted"/>
<dbReference type="VEuPathDB" id="FungiDB:PSTT_04043"/>
<dbReference type="VEuPathDB" id="FungiDB:PSHT_01891"/>
<evidence type="ECO:0000313" key="3">
    <source>
        <dbReference type="Proteomes" id="UP000238274"/>
    </source>
</evidence>
<dbReference type="Proteomes" id="UP000238274">
    <property type="component" value="Unassembled WGS sequence"/>
</dbReference>
<dbReference type="AlphaFoldDB" id="A0A2S4WJH2"/>
<sequence length="163" mass="18709">MPGLENLSRGWYTLRPPGTAVEETEKPTTRSRRNPDKNAYRGNNKRDFAGDGSGPFSSRQKKKSTQMTRLPFSSDQLHRSSQYASFGSLILERSIAFVRFEDDENASPIAHQDEILRERKERLRLRRHFLVLEIGSPTTTHPLAPWLGIYLWPTEIRSPTNLA</sequence>
<evidence type="ECO:0000313" key="2">
    <source>
        <dbReference type="EMBL" id="POW21913.1"/>
    </source>
</evidence>
<reference evidence="3" key="2">
    <citation type="journal article" date="2018" name="BMC Genomics">
        <title>Genomic insights into host adaptation between the wheat stripe rust pathogen (Puccinia striiformis f. sp. tritici) and the barley stripe rust pathogen (Puccinia striiformis f. sp. hordei).</title>
        <authorList>
            <person name="Xia C."/>
            <person name="Wang M."/>
            <person name="Yin C."/>
            <person name="Cornejo O.E."/>
            <person name="Hulbert S.H."/>
            <person name="Chen X."/>
        </authorList>
    </citation>
    <scope>NUCLEOTIDE SEQUENCE [LARGE SCALE GENOMIC DNA]</scope>
    <source>
        <strain evidence="3">93TX-2</strain>
    </source>
</reference>
<name>A0A2S4WJH2_9BASI</name>
<comment type="caution">
    <text evidence="2">The sequence shown here is derived from an EMBL/GenBank/DDBJ whole genome shotgun (WGS) entry which is preliminary data.</text>
</comment>
<keyword evidence="3" id="KW-1185">Reference proteome</keyword>
<gene>
    <name evidence="2" type="ORF">PSHT_01891</name>
</gene>
<organism evidence="2 3">
    <name type="scientific">Puccinia striiformis</name>
    <dbReference type="NCBI Taxonomy" id="27350"/>
    <lineage>
        <taxon>Eukaryota</taxon>
        <taxon>Fungi</taxon>
        <taxon>Dikarya</taxon>
        <taxon>Basidiomycota</taxon>
        <taxon>Pucciniomycotina</taxon>
        <taxon>Pucciniomycetes</taxon>
        <taxon>Pucciniales</taxon>
        <taxon>Pucciniaceae</taxon>
        <taxon>Puccinia</taxon>
    </lineage>
</organism>
<dbReference type="EMBL" id="PKSM01000015">
    <property type="protein sequence ID" value="POW21913.1"/>
    <property type="molecule type" value="Genomic_DNA"/>
</dbReference>
<dbReference type="OrthoDB" id="424402at2759"/>
<reference evidence="2 3" key="1">
    <citation type="submission" date="2017-12" db="EMBL/GenBank/DDBJ databases">
        <title>Gene loss provides genomic basis for host adaptation in cereal stripe rust fungi.</title>
        <authorList>
            <person name="Xia C."/>
        </authorList>
    </citation>
    <scope>NUCLEOTIDE SEQUENCE [LARGE SCALE GENOMIC DNA]</scope>
    <source>
        <strain evidence="2 3">93TX-2</strain>
    </source>
</reference>
<feature type="non-terminal residue" evidence="2">
    <location>
        <position position="163"/>
    </location>
</feature>
<evidence type="ECO:0000256" key="1">
    <source>
        <dbReference type="SAM" id="MobiDB-lite"/>
    </source>
</evidence>
<reference evidence="3" key="3">
    <citation type="journal article" date="2018" name="Mol. Plant Microbe Interact.">
        <title>Genome sequence resources for the wheat stripe rust pathogen (Puccinia striiformis f. sp. tritici) and the barley stripe rust pathogen (Puccinia striiformis f. sp. hordei).</title>
        <authorList>
            <person name="Xia C."/>
            <person name="Wang M."/>
            <person name="Yin C."/>
            <person name="Cornejo O.E."/>
            <person name="Hulbert S.H."/>
            <person name="Chen X."/>
        </authorList>
    </citation>
    <scope>NUCLEOTIDE SEQUENCE [LARGE SCALE GENOMIC DNA]</scope>
    <source>
        <strain evidence="3">93TX-2</strain>
    </source>
</reference>
<protein>
    <submittedName>
        <fullName evidence="2">Uncharacterized protein</fullName>
    </submittedName>
</protein>
<feature type="region of interest" description="Disordered" evidence="1">
    <location>
        <begin position="1"/>
        <end position="73"/>
    </location>
</feature>